<accession>A0A382IJM5</accession>
<proteinExistence type="predicted"/>
<organism evidence="2">
    <name type="scientific">marine metagenome</name>
    <dbReference type="NCBI Taxonomy" id="408172"/>
    <lineage>
        <taxon>unclassified sequences</taxon>
        <taxon>metagenomes</taxon>
        <taxon>ecological metagenomes</taxon>
    </lineage>
</organism>
<keyword evidence="1" id="KW-0175">Coiled coil</keyword>
<reference evidence="2" key="1">
    <citation type="submission" date="2018-05" db="EMBL/GenBank/DDBJ databases">
        <authorList>
            <person name="Lanie J.A."/>
            <person name="Ng W.-L."/>
            <person name="Kazmierczak K.M."/>
            <person name="Andrzejewski T.M."/>
            <person name="Davidsen T.M."/>
            <person name="Wayne K.J."/>
            <person name="Tettelin H."/>
            <person name="Glass J.I."/>
            <person name="Rusch D."/>
            <person name="Podicherti R."/>
            <person name="Tsui H.-C.T."/>
            <person name="Winkler M.E."/>
        </authorList>
    </citation>
    <scope>NUCLEOTIDE SEQUENCE</scope>
</reference>
<sequence>MSQEEILMEDLEIQDTYDERVETRKELKKVQEKLKKELRK</sequence>
<evidence type="ECO:0000313" key="2">
    <source>
        <dbReference type="EMBL" id="SVB99964.1"/>
    </source>
</evidence>
<protein>
    <submittedName>
        <fullName evidence="2">Uncharacterized protein</fullName>
    </submittedName>
</protein>
<evidence type="ECO:0000256" key="1">
    <source>
        <dbReference type="SAM" id="Coils"/>
    </source>
</evidence>
<gene>
    <name evidence="2" type="ORF">METZ01_LOCUS252818</name>
</gene>
<name>A0A382IJM5_9ZZZZ</name>
<dbReference type="AlphaFoldDB" id="A0A382IJM5"/>
<dbReference type="EMBL" id="UINC01067869">
    <property type="protein sequence ID" value="SVB99964.1"/>
    <property type="molecule type" value="Genomic_DNA"/>
</dbReference>
<feature type="coiled-coil region" evidence="1">
    <location>
        <begin position="13"/>
        <end position="40"/>
    </location>
</feature>